<dbReference type="PANTHER" id="PTHR46401:SF2">
    <property type="entry name" value="GLYCOSYLTRANSFERASE WBBK-RELATED"/>
    <property type="match status" value="1"/>
</dbReference>
<dbReference type="Pfam" id="PF00534">
    <property type="entry name" value="Glycos_transf_1"/>
    <property type="match status" value="1"/>
</dbReference>
<keyword evidence="1" id="KW-0808">Transferase</keyword>
<dbReference type="GO" id="GO:0016757">
    <property type="term" value="F:glycosyltransferase activity"/>
    <property type="evidence" value="ECO:0007669"/>
    <property type="project" value="InterPro"/>
</dbReference>
<accession>A0AA45C7F8</accession>
<dbReference type="AlphaFoldDB" id="A0AA45C7F8"/>
<dbReference type="RefSeq" id="WP_109604566.1">
    <property type="nucleotide sequence ID" value="NZ_QGGI01000006.1"/>
</dbReference>
<evidence type="ECO:0000313" key="3">
    <source>
        <dbReference type="EMBL" id="PWJ95321.1"/>
    </source>
</evidence>
<evidence type="ECO:0000256" key="1">
    <source>
        <dbReference type="ARBA" id="ARBA00022679"/>
    </source>
</evidence>
<dbReference type="EMBL" id="QGGI01000006">
    <property type="protein sequence ID" value="PWJ95321.1"/>
    <property type="molecule type" value="Genomic_DNA"/>
</dbReference>
<feature type="domain" description="Glycosyl transferase family 1" evidence="2">
    <location>
        <begin position="218"/>
        <end position="357"/>
    </location>
</feature>
<dbReference type="InterPro" id="IPR001296">
    <property type="entry name" value="Glyco_trans_1"/>
</dbReference>
<dbReference type="CDD" id="cd03801">
    <property type="entry name" value="GT4_PimA-like"/>
    <property type="match status" value="1"/>
</dbReference>
<reference evidence="3 4" key="1">
    <citation type="submission" date="2018-05" db="EMBL/GenBank/DDBJ databases">
        <title>Genomic Encyclopedia of Type Strains, Phase IV (KMG-IV): sequencing the most valuable type-strain genomes for metagenomic binning, comparative biology and taxonomic classification.</title>
        <authorList>
            <person name="Goeker M."/>
        </authorList>
    </citation>
    <scope>NUCLEOTIDE SEQUENCE [LARGE SCALE GENOMIC DNA]</scope>
    <source>
        <strain evidence="3 4">DSM 24906</strain>
    </source>
</reference>
<keyword evidence="4" id="KW-1185">Reference proteome</keyword>
<dbReference type="Gene3D" id="3.40.50.2000">
    <property type="entry name" value="Glycogen Phosphorylase B"/>
    <property type="match status" value="1"/>
</dbReference>
<dbReference type="Proteomes" id="UP000245921">
    <property type="component" value="Unassembled WGS sequence"/>
</dbReference>
<proteinExistence type="predicted"/>
<gene>
    <name evidence="3" type="ORF">C7380_106129</name>
</gene>
<organism evidence="3 4">
    <name type="scientific">Oceanotoga teriensis</name>
    <dbReference type="NCBI Taxonomy" id="515440"/>
    <lineage>
        <taxon>Bacteria</taxon>
        <taxon>Thermotogati</taxon>
        <taxon>Thermotogota</taxon>
        <taxon>Thermotogae</taxon>
        <taxon>Petrotogales</taxon>
        <taxon>Petrotogaceae</taxon>
        <taxon>Oceanotoga</taxon>
    </lineage>
</organism>
<dbReference type="SUPFAM" id="SSF53756">
    <property type="entry name" value="UDP-Glycosyltransferase/glycogen phosphorylase"/>
    <property type="match status" value="1"/>
</dbReference>
<protein>
    <submittedName>
        <fullName evidence="3">Glycosyltransferase involved in cell wall biosynthesis</fullName>
    </submittedName>
</protein>
<evidence type="ECO:0000313" key="4">
    <source>
        <dbReference type="Proteomes" id="UP000245921"/>
    </source>
</evidence>
<dbReference type="GO" id="GO:0009103">
    <property type="term" value="P:lipopolysaccharide biosynthetic process"/>
    <property type="evidence" value="ECO:0007669"/>
    <property type="project" value="TreeGrafter"/>
</dbReference>
<sequence length="433" mass="51061">MKIGLLHYRVGETDGVSLEMEKWKDVLTKMGNEVFLIGGEIGTKNAIKIPSLSYRNEENMILKSWIFEKNEKSEEEILKKLNELKEKIYEELHIIKNFDILIVNNLFSLAHNIPAALAVYEFSKENKIKVIGHHHDFYWERDYYDNINSQKIKNILIKYFPPKEIKHVVINSIARNNLLSKKNIESKIIPNVFDFSTKEWKKDKYNSKIYSELNIDEKHDIVFLQATRIVKRKGIEMAIDVLSKLNDKIHNYNNKETYNKKIINDKSSIYLILPGLNEESEYFEKLIKYANQKKVKLKFCSKICSDKREKNKFSLWDFYAISDFITYPSLLEGFGNQFLEAVFAKKPILIYEYPVYEKDISKINFNIVSLGNNAYIKDSLYTVSEEKYETAAEKILKIIFSENINEISNNNFKLGKKYYSYSRLEKDLRNLIN</sequence>
<evidence type="ECO:0000259" key="2">
    <source>
        <dbReference type="Pfam" id="PF00534"/>
    </source>
</evidence>
<comment type="caution">
    <text evidence="3">The sequence shown here is derived from an EMBL/GenBank/DDBJ whole genome shotgun (WGS) entry which is preliminary data.</text>
</comment>
<dbReference type="PANTHER" id="PTHR46401">
    <property type="entry name" value="GLYCOSYLTRANSFERASE WBBK-RELATED"/>
    <property type="match status" value="1"/>
</dbReference>
<name>A0AA45C7F8_9BACT</name>